<organism evidence="1">
    <name type="scientific">uncultured Synechococcales cyanobacterium</name>
    <dbReference type="NCBI Taxonomy" id="1936017"/>
    <lineage>
        <taxon>Bacteria</taxon>
        <taxon>Bacillati</taxon>
        <taxon>Cyanobacteriota</taxon>
        <taxon>Cyanophyceae</taxon>
        <taxon>Synechococcales</taxon>
        <taxon>environmental samples</taxon>
    </lineage>
</organism>
<dbReference type="AlphaFoldDB" id="A0A6J4VUI0"/>
<gene>
    <name evidence="1" type="ORF">AVDCRST_MAG81-4352</name>
</gene>
<sequence>MTLSSHFYSYQNWYYSPQTHPSPLVPGILNAGHSVLEFKA</sequence>
<dbReference type="EMBL" id="CADCWO010000229">
    <property type="protein sequence ID" value="CAA9588370.1"/>
    <property type="molecule type" value="Genomic_DNA"/>
</dbReference>
<reference evidence="1" key="1">
    <citation type="submission" date="2020-02" db="EMBL/GenBank/DDBJ databases">
        <authorList>
            <person name="Meier V. D."/>
        </authorList>
    </citation>
    <scope>NUCLEOTIDE SEQUENCE</scope>
    <source>
        <strain evidence="1">AVDCRST_MAG81</strain>
    </source>
</reference>
<name>A0A6J4VUI0_9CYAN</name>
<protein>
    <submittedName>
        <fullName evidence="1">Uncharacterized protein</fullName>
    </submittedName>
</protein>
<accession>A0A6J4VUI0</accession>
<proteinExistence type="predicted"/>
<evidence type="ECO:0000313" key="1">
    <source>
        <dbReference type="EMBL" id="CAA9588370.1"/>
    </source>
</evidence>